<evidence type="ECO:0000313" key="3">
    <source>
        <dbReference type="Proteomes" id="UP000823614"/>
    </source>
</evidence>
<dbReference type="Proteomes" id="UP000823614">
    <property type="component" value="Unassembled WGS sequence"/>
</dbReference>
<dbReference type="InterPro" id="IPR021324">
    <property type="entry name" value="DUF2929"/>
</dbReference>
<gene>
    <name evidence="2" type="ORF">IAA89_04425</name>
</gene>
<proteinExistence type="predicted"/>
<keyword evidence="1" id="KW-0472">Membrane</keyword>
<evidence type="ECO:0000256" key="1">
    <source>
        <dbReference type="SAM" id="Phobius"/>
    </source>
</evidence>
<protein>
    <submittedName>
        <fullName evidence="2">YjzD family protein</fullName>
    </submittedName>
</protein>
<comment type="caution">
    <text evidence="2">The sequence shown here is derived from an EMBL/GenBank/DDBJ whole genome shotgun (WGS) entry which is preliminary data.</text>
</comment>
<sequence>MKFFTNIIWGFIWGEVIGYIGSQLLSLTYNFWAVGIVGMVIATLVPFVVDLFTESTLKTENKNNK</sequence>
<dbReference type="EMBL" id="JADIMP010000070">
    <property type="protein sequence ID" value="MBO8441659.1"/>
    <property type="molecule type" value="Genomic_DNA"/>
</dbReference>
<keyword evidence="1" id="KW-1133">Transmembrane helix</keyword>
<keyword evidence="1" id="KW-0812">Transmembrane</keyword>
<dbReference type="Pfam" id="PF11151">
    <property type="entry name" value="DUF2929"/>
    <property type="match status" value="1"/>
</dbReference>
<dbReference type="AlphaFoldDB" id="A0A9D9H8I1"/>
<reference evidence="2" key="2">
    <citation type="journal article" date="2021" name="PeerJ">
        <title>Extensive microbial diversity within the chicken gut microbiome revealed by metagenomics and culture.</title>
        <authorList>
            <person name="Gilroy R."/>
            <person name="Ravi A."/>
            <person name="Getino M."/>
            <person name="Pursley I."/>
            <person name="Horton D.L."/>
            <person name="Alikhan N.F."/>
            <person name="Baker D."/>
            <person name="Gharbi K."/>
            <person name="Hall N."/>
            <person name="Watson M."/>
            <person name="Adriaenssens E.M."/>
            <person name="Foster-Nyarko E."/>
            <person name="Jarju S."/>
            <person name="Secka A."/>
            <person name="Antonio M."/>
            <person name="Oren A."/>
            <person name="Chaudhuri R.R."/>
            <person name="La Ragione R."/>
            <person name="Hildebrand F."/>
            <person name="Pallen M.J."/>
        </authorList>
    </citation>
    <scope>NUCLEOTIDE SEQUENCE</scope>
    <source>
        <strain evidence="2">C6-149</strain>
    </source>
</reference>
<feature type="transmembrane region" description="Helical" evidence="1">
    <location>
        <begin position="7"/>
        <end position="25"/>
    </location>
</feature>
<reference evidence="2" key="1">
    <citation type="submission" date="2020-10" db="EMBL/GenBank/DDBJ databases">
        <authorList>
            <person name="Gilroy R."/>
        </authorList>
    </citation>
    <scope>NUCLEOTIDE SEQUENCE</scope>
    <source>
        <strain evidence="2">C6-149</strain>
    </source>
</reference>
<name>A0A9D9H8I1_9LACO</name>
<evidence type="ECO:0000313" key="2">
    <source>
        <dbReference type="EMBL" id="MBO8441659.1"/>
    </source>
</evidence>
<accession>A0A9D9H8I1</accession>
<feature type="transmembrane region" description="Helical" evidence="1">
    <location>
        <begin position="31"/>
        <end position="52"/>
    </location>
</feature>
<organism evidence="2 3">
    <name type="scientific">Candidatus Gallilactobacillus intestinavium</name>
    <dbReference type="NCBI Taxonomy" id="2840838"/>
    <lineage>
        <taxon>Bacteria</taxon>
        <taxon>Bacillati</taxon>
        <taxon>Bacillota</taxon>
        <taxon>Bacilli</taxon>
        <taxon>Lactobacillales</taxon>
        <taxon>Lactobacillaceae</taxon>
        <taxon>Lactobacillaceae incertae sedis</taxon>
        <taxon>Candidatus Gallilactobacillus</taxon>
    </lineage>
</organism>